<reference evidence="3" key="1">
    <citation type="submission" date="2018-09" db="EMBL/GenBank/DDBJ databases">
        <title>Murine metabolic-syndrome-specific gut microbial biobank.</title>
        <authorList>
            <person name="Liu C."/>
        </authorList>
    </citation>
    <scope>NUCLEOTIDE SEQUENCE</scope>
    <source>
        <strain evidence="3">D42-62</strain>
    </source>
</reference>
<dbReference type="InterPro" id="IPR050855">
    <property type="entry name" value="NDM-1-like"/>
</dbReference>
<gene>
    <name evidence="3" type="ORF">D5281_09715</name>
</gene>
<dbReference type="InterPro" id="IPR036866">
    <property type="entry name" value="RibonucZ/Hydroxyglut_hydro"/>
</dbReference>
<proteinExistence type="predicted"/>
<dbReference type="RefSeq" id="WP_160559953.1">
    <property type="nucleotide sequence ID" value="NZ_QZDT01000013.1"/>
</dbReference>
<evidence type="ECO:0000259" key="2">
    <source>
        <dbReference type="SMART" id="SM00849"/>
    </source>
</evidence>
<keyword evidence="4" id="KW-1185">Reference proteome</keyword>
<feature type="domain" description="Metallo-beta-lactamase" evidence="2">
    <location>
        <begin position="23"/>
        <end position="195"/>
    </location>
</feature>
<dbReference type="OrthoDB" id="9761531at2"/>
<evidence type="ECO:0000256" key="1">
    <source>
        <dbReference type="SAM" id="MobiDB-lite"/>
    </source>
</evidence>
<organism evidence="3 4">
    <name type="scientific">Parablautia muri</name>
    <dbReference type="NCBI Taxonomy" id="2320879"/>
    <lineage>
        <taxon>Bacteria</taxon>
        <taxon>Bacillati</taxon>
        <taxon>Bacillota</taxon>
        <taxon>Clostridia</taxon>
        <taxon>Lachnospirales</taxon>
        <taxon>Lachnospiraceae</taxon>
        <taxon>Parablautia</taxon>
    </lineage>
</organism>
<dbReference type="Gene3D" id="3.60.15.10">
    <property type="entry name" value="Ribonuclease Z/Hydroxyacylglutathione hydrolase-like"/>
    <property type="match status" value="1"/>
</dbReference>
<sequence length="282" mass="31449">MDNNFYFESKKVLDNTWLITSHGSTAYLCAGDEQGVVVDTGDSYGNLREYCEKLCGKPVRTALSTHGHFDHTGLNGYFDKAYMGRLAAEIAKEPNGGQPIERYPVDYEIVVVDDGFVLDIGGRTFEAIRMDGHSPDSVAWLDSTYRVIFTGDNLASMVPLEYKCVDPQPSMLRYVMSVAKLLERRNEFDWVAYGHGREIARASMADHAMMAALRALDGEVDEPPKMGERPVEDGVKGPVDTPPDLSAHDPADKGFIRYKDVEIMFSKRYLKDPAVYNVVKGT</sequence>
<dbReference type="PANTHER" id="PTHR42951:SF22">
    <property type="entry name" value="METALLO BETA-LACTAMASE SUPERFAMILY LIPOPROTEIN"/>
    <property type="match status" value="1"/>
</dbReference>
<dbReference type="InterPro" id="IPR001279">
    <property type="entry name" value="Metallo-B-lactamas"/>
</dbReference>
<evidence type="ECO:0000313" key="3">
    <source>
        <dbReference type="EMBL" id="NBJ92869.1"/>
    </source>
</evidence>
<dbReference type="Proteomes" id="UP001154420">
    <property type="component" value="Unassembled WGS sequence"/>
</dbReference>
<dbReference type="SMART" id="SM00849">
    <property type="entry name" value="Lactamase_B"/>
    <property type="match status" value="1"/>
</dbReference>
<protein>
    <submittedName>
        <fullName evidence="3">MBL fold metallo-hydrolase</fullName>
    </submittedName>
</protein>
<comment type="caution">
    <text evidence="3">The sequence shown here is derived from an EMBL/GenBank/DDBJ whole genome shotgun (WGS) entry which is preliminary data.</text>
</comment>
<dbReference type="SUPFAM" id="SSF56281">
    <property type="entry name" value="Metallo-hydrolase/oxidoreductase"/>
    <property type="match status" value="1"/>
</dbReference>
<accession>A0A9X5BF29</accession>
<dbReference type="Pfam" id="PF00753">
    <property type="entry name" value="Lactamase_B"/>
    <property type="match status" value="1"/>
</dbReference>
<dbReference type="EMBL" id="QZDT01000013">
    <property type="protein sequence ID" value="NBJ92869.1"/>
    <property type="molecule type" value="Genomic_DNA"/>
</dbReference>
<feature type="region of interest" description="Disordered" evidence="1">
    <location>
        <begin position="220"/>
        <end position="246"/>
    </location>
</feature>
<evidence type="ECO:0000313" key="4">
    <source>
        <dbReference type="Proteomes" id="UP001154420"/>
    </source>
</evidence>
<name>A0A9X5BF29_9FIRM</name>
<dbReference type="AlphaFoldDB" id="A0A9X5BF29"/>
<feature type="compositionally biased region" description="Basic and acidic residues" evidence="1">
    <location>
        <begin position="222"/>
        <end position="235"/>
    </location>
</feature>
<dbReference type="PANTHER" id="PTHR42951">
    <property type="entry name" value="METALLO-BETA-LACTAMASE DOMAIN-CONTAINING"/>
    <property type="match status" value="1"/>
</dbReference>